<accession>A0ABT6SJ24</accession>
<dbReference type="Gene3D" id="3.30.530.20">
    <property type="match status" value="2"/>
</dbReference>
<dbReference type="Pfam" id="PF10604">
    <property type="entry name" value="Polyketide_cyc2"/>
    <property type="match status" value="1"/>
</dbReference>
<dbReference type="InterPro" id="IPR023393">
    <property type="entry name" value="START-like_dom_sf"/>
</dbReference>
<evidence type="ECO:0000313" key="2">
    <source>
        <dbReference type="Proteomes" id="UP001223978"/>
    </source>
</evidence>
<dbReference type="Proteomes" id="UP001223978">
    <property type="component" value="Unassembled WGS sequence"/>
</dbReference>
<proteinExistence type="predicted"/>
<dbReference type="RefSeq" id="WP_282546106.1">
    <property type="nucleotide sequence ID" value="NZ_JASCIQ010000042.1"/>
</dbReference>
<dbReference type="CDD" id="cd08861">
    <property type="entry name" value="OtcD1_ARO-CYC_like"/>
    <property type="match status" value="1"/>
</dbReference>
<gene>
    <name evidence="1" type="ORF">QIS96_30815</name>
</gene>
<comment type="caution">
    <text evidence="1">The sequence shown here is derived from an EMBL/GenBank/DDBJ whole genome shotgun (WGS) entry which is preliminary data.</text>
</comment>
<dbReference type="SUPFAM" id="SSF55961">
    <property type="entry name" value="Bet v1-like"/>
    <property type="match status" value="2"/>
</dbReference>
<protein>
    <submittedName>
        <fullName evidence="1">SRPBCC family protein</fullName>
    </submittedName>
</protein>
<name>A0ABT6SJ24_9ACTN</name>
<sequence length="314" mass="34697">MTTAEQAVRAVHEIAVRAPARETYRLLADLDNWPWIFKPFVHVERTGQEGEFERLGMWTTGGDRVERWGALRRLDEAALRIEFRPEDVPPPLTGMERVWAVEPDGEHACLVRLLHTYTLAEDTPAARAQVAGVIDTVAGTETQAVREAAELTAHTPELRLVVTDTVGIEAEPRTVGDILYDITSWPRFLPHVARAEALQDADGLQFVEVDTVEGNGSLLAMRTARVRTSARSLAYKQLVLPPIGSSHHVRWHVSGRDGGAVVRSEQTVVIKQDGIEAMLGDGKVLADATEFIRRELSAKVRLILDGAKRRAEGA</sequence>
<reference evidence="1 2" key="1">
    <citation type="submission" date="2023-05" db="EMBL/GenBank/DDBJ databases">
        <title>Draft genome sequence of Streptomyces sp. B-S-A6 isolated from a cave soil in Thailand.</title>
        <authorList>
            <person name="Chamroensaksri N."/>
            <person name="Muangham S."/>
        </authorList>
    </citation>
    <scope>NUCLEOTIDE SEQUENCE [LARGE SCALE GENOMIC DNA]</scope>
    <source>
        <strain evidence="1 2">B-S-A6</strain>
    </source>
</reference>
<keyword evidence="2" id="KW-1185">Reference proteome</keyword>
<evidence type="ECO:0000313" key="1">
    <source>
        <dbReference type="EMBL" id="MDI3408197.1"/>
    </source>
</evidence>
<dbReference type="InterPro" id="IPR019587">
    <property type="entry name" value="Polyketide_cyclase/dehydratase"/>
</dbReference>
<organism evidence="1 2">
    <name type="scientific">Streptomyces cavernicola</name>
    <dbReference type="NCBI Taxonomy" id="3043613"/>
    <lineage>
        <taxon>Bacteria</taxon>
        <taxon>Bacillati</taxon>
        <taxon>Actinomycetota</taxon>
        <taxon>Actinomycetes</taxon>
        <taxon>Kitasatosporales</taxon>
        <taxon>Streptomycetaceae</taxon>
        <taxon>Streptomyces</taxon>
    </lineage>
</organism>
<dbReference type="EMBL" id="JASCIQ010000042">
    <property type="protein sequence ID" value="MDI3408197.1"/>
    <property type="molecule type" value="Genomic_DNA"/>
</dbReference>